<accession>A0A3S3U2E4</accession>
<gene>
    <name evidence="2" type="ORF">EOE48_25415</name>
</gene>
<dbReference type="Gene3D" id="6.10.280.50">
    <property type="match status" value="1"/>
</dbReference>
<name>A0A3S3U2E4_9HYPH</name>
<keyword evidence="3" id="KW-1185">Reference proteome</keyword>
<evidence type="ECO:0000313" key="3">
    <source>
        <dbReference type="Proteomes" id="UP000286997"/>
    </source>
</evidence>
<comment type="caution">
    <text evidence="2">The sequence shown here is derived from an EMBL/GenBank/DDBJ whole genome shotgun (WGS) entry which is preliminary data.</text>
</comment>
<reference evidence="2 3" key="1">
    <citation type="submission" date="2019-01" db="EMBL/GenBank/DDBJ databases">
        <authorList>
            <person name="Chen W.-M."/>
        </authorList>
    </citation>
    <scope>NUCLEOTIDE SEQUENCE [LARGE SCALE GENOMIC DNA]</scope>
    <source>
        <strain evidence="2 3">TER-1</strain>
    </source>
</reference>
<dbReference type="AlphaFoldDB" id="A0A3S3U2E4"/>
<keyword evidence="1" id="KW-0175">Coiled coil</keyword>
<organism evidence="2 3">
    <name type="scientific">Methylobacterium oryzihabitans</name>
    <dbReference type="NCBI Taxonomy" id="2499852"/>
    <lineage>
        <taxon>Bacteria</taxon>
        <taxon>Pseudomonadati</taxon>
        <taxon>Pseudomonadota</taxon>
        <taxon>Alphaproteobacteria</taxon>
        <taxon>Hyphomicrobiales</taxon>
        <taxon>Methylobacteriaceae</taxon>
        <taxon>Methylobacterium</taxon>
    </lineage>
</organism>
<dbReference type="InterPro" id="IPR038444">
    <property type="entry name" value="DUF465_sf"/>
</dbReference>
<protein>
    <submittedName>
        <fullName evidence="2">DUF465 domain-containing protein</fullName>
    </submittedName>
</protein>
<evidence type="ECO:0000313" key="2">
    <source>
        <dbReference type="EMBL" id="RVU13973.1"/>
    </source>
</evidence>
<proteinExistence type="predicted"/>
<sequence length="91" mass="10901">MLQCSIDWLRHASRPVADSSCQDHDRRYRLMSLHTHLIELERKHEALEREIQDAIAHPSTDDLRIVELKRRKLHLKDEINRLRSGESRTMH</sequence>
<feature type="coiled-coil region" evidence="1">
    <location>
        <begin position="30"/>
        <end position="85"/>
    </location>
</feature>
<dbReference type="EMBL" id="SACP01000038">
    <property type="protein sequence ID" value="RVU13973.1"/>
    <property type="molecule type" value="Genomic_DNA"/>
</dbReference>
<evidence type="ECO:0000256" key="1">
    <source>
        <dbReference type="SAM" id="Coils"/>
    </source>
</evidence>
<dbReference type="Pfam" id="PF04325">
    <property type="entry name" value="DUF465"/>
    <property type="match status" value="1"/>
</dbReference>
<dbReference type="InterPro" id="IPR007420">
    <property type="entry name" value="DUF465"/>
</dbReference>
<dbReference type="OrthoDB" id="7362854at2"/>
<dbReference type="Proteomes" id="UP000286997">
    <property type="component" value="Unassembled WGS sequence"/>
</dbReference>